<dbReference type="SMART" id="SM00576">
    <property type="entry name" value="BTP"/>
    <property type="match status" value="1"/>
</dbReference>
<keyword evidence="5" id="KW-0805">Transcription regulation</keyword>
<dbReference type="Proteomes" id="UP000054632">
    <property type="component" value="Unassembled WGS sequence"/>
</dbReference>
<keyword evidence="11" id="KW-0648">Protein biosynthesis</keyword>
<feature type="compositionally biased region" description="Basic residues" evidence="9">
    <location>
        <begin position="264"/>
        <end position="273"/>
    </location>
</feature>
<feature type="domain" description="PHD-type" evidence="10">
    <location>
        <begin position="569"/>
        <end position="620"/>
    </location>
</feature>
<dbReference type="Pfam" id="PF07524">
    <property type="entry name" value="Bromo_TP"/>
    <property type="match status" value="1"/>
</dbReference>
<dbReference type="PROSITE" id="PS50016">
    <property type="entry name" value="ZF_PHD_2"/>
    <property type="match status" value="1"/>
</dbReference>
<reference evidence="11 12" key="1">
    <citation type="submission" date="2015-01" db="EMBL/GenBank/DDBJ databases">
        <title>Evolution of Trichinella species and genotypes.</title>
        <authorList>
            <person name="Korhonen P.K."/>
            <person name="Edoardo P."/>
            <person name="Giuseppe L.R."/>
            <person name="Gasser R.B."/>
        </authorList>
    </citation>
    <scope>NUCLEOTIDE SEQUENCE [LARGE SCALE GENOMIC DNA]</scope>
    <source>
        <strain evidence="11">ISS13</strain>
    </source>
</reference>
<dbReference type="Gene3D" id="1.10.20.10">
    <property type="entry name" value="Histone, subunit A"/>
    <property type="match status" value="1"/>
</dbReference>
<feature type="compositionally biased region" description="Basic residues" evidence="9">
    <location>
        <begin position="445"/>
        <end position="469"/>
    </location>
</feature>
<protein>
    <submittedName>
        <fullName evidence="11">Transcription initiation factor TFIID subunit 3</fullName>
    </submittedName>
</protein>
<dbReference type="Pfam" id="PF00628">
    <property type="entry name" value="PHD"/>
    <property type="match status" value="1"/>
</dbReference>
<dbReference type="InterPro" id="IPR019787">
    <property type="entry name" value="Znf_PHD-finger"/>
</dbReference>
<feature type="compositionally biased region" description="Polar residues" evidence="9">
    <location>
        <begin position="339"/>
        <end position="350"/>
    </location>
</feature>
<comment type="caution">
    <text evidence="11">The sequence shown here is derived from an EMBL/GenBank/DDBJ whole genome shotgun (WGS) entry which is preliminary data.</text>
</comment>
<dbReference type="PANTHER" id="PTHR46452:SF1">
    <property type="entry name" value="TRANSCRIPTION INITIATION FACTOR TFIID SUBUNIT 3"/>
    <property type="match status" value="1"/>
</dbReference>
<dbReference type="GO" id="GO:0046982">
    <property type="term" value="F:protein heterodimerization activity"/>
    <property type="evidence" value="ECO:0007669"/>
    <property type="project" value="InterPro"/>
</dbReference>
<keyword evidence="11" id="KW-0396">Initiation factor</keyword>
<evidence type="ECO:0000256" key="1">
    <source>
        <dbReference type="ARBA" id="ARBA00004123"/>
    </source>
</evidence>
<dbReference type="InterPro" id="IPR001965">
    <property type="entry name" value="Znf_PHD"/>
</dbReference>
<dbReference type="EMBL" id="JYDR01000071">
    <property type="protein sequence ID" value="KRY70607.1"/>
    <property type="molecule type" value="Genomic_DNA"/>
</dbReference>
<feature type="region of interest" description="Disordered" evidence="9">
    <location>
        <begin position="194"/>
        <end position="426"/>
    </location>
</feature>
<evidence type="ECO:0000256" key="4">
    <source>
        <dbReference type="ARBA" id="ARBA00022833"/>
    </source>
</evidence>
<feature type="compositionally biased region" description="Basic and acidic residues" evidence="9">
    <location>
        <begin position="233"/>
        <end position="249"/>
    </location>
</feature>
<evidence type="ECO:0000256" key="3">
    <source>
        <dbReference type="ARBA" id="ARBA00022771"/>
    </source>
</evidence>
<dbReference type="InterPro" id="IPR006565">
    <property type="entry name" value="BTP"/>
</dbReference>
<evidence type="ECO:0000259" key="10">
    <source>
        <dbReference type="PROSITE" id="PS50016"/>
    </source>
</evidence>
<dbReference type="SUPFAM" id="SSF57903">
    <property type="entry name" value="FYVE/PHD zinc finger"/>
    <property type="match status" value="1"/>
</dbReference>
<proteinExistence type="predicted"/>
<dbReference type="PROSITE" id="PS01359">
    <property type="entry name" value="ZF_PHD_1"/>
    <property type="match status" value="1"/>
</dbReference>
<dbReference type="GO" id="GO:0002039">
    <property type="term" value="F:p53 binding"/>
    <property type="evidence" value="ECO:0007669"/>
    <property type="project" value="TreeGrafter"/>
</dbReference>
<dbReference type="GO" id="GO:0008270">
    <property type="term" value="F:zinc ion binding"/>
    <property type="evidence" value="ECO:0007669"/>
    <property type="project" value="UniProtKB-KW"/>
</dbReference>
<feature type="region of interest" description="Disordered" evidence="9">
    <location>
        <begin position="443"/>
        <end position="469"/>
    </location>
</feature>
<dbReference type="InterPro" id="IPR019786">
    <property type="entry name" value="Zinc_finger_PHD-type_CS"/>
</dbReference>
<name>A0A0V1E9U2_TRIPS</name>
<dbReference type="Gene3D" id="3.30.40.10">
    <property type="entry name" value="Zinc/RING finger domain, C3HC4 (zinc finger)"/>
    <property type="match status" value="1"/>
</dbReference>
<evidence type="ECO:0000313" key="12">
    <source>
        <dbReference type="Proteomes" id="UP000054632"/>
    </source>
</evidence>
<sequence length="654" mass="73370">MRNNYVFELDRKVVALIMNDIGFHSASTIALDGLSRVFSERMRVLCKAVALFAGHAGRTKPVLEDVGLAFSWMGISLREIVDYCAQTKPTSVLLRIPRFPVRRPRKLKFGNDSVDSDGRLACIPESLPEPSLETEVSKVNAESVETADKELRMSLTGKGTNYSSQDIIDWESMDSVSLGLVDQATLDILNAIEEEEEQDYEEEEEQEQDYEEEEEEEYEYEYEEELDEEKETDDNYGREKRKEIFEKKNYQANVKSQPVVSKSKSSKSKKKNSKKQDRSFMLPASSANIEASIETIISSALSEVSGNSETKLDIPTAETRTPEGDKEQQESEEMDTAEDTTSGSQSSQTFAIVGDQADDRPGRPVVLTLRSISEKRKAKDMTKPDVEPVKKKKKKKKKKDHDDSEAMVTSINEAVPSSSTAEEGGAVKLRIKISNLSLDFDVKEAKKKKEKKKKKKKKKRKKEKERKNKYAKFVQSVVEEEEKQAHAEMKVPKLIIKWQNEEGAVVSVKQEEKSSQAEVEVDSAGATLASDLSHCSNLPTSAEQVHLSNVGRFPEQSTETENNETADDDWYCPYCFLGERKGVAMVGCDGCDNWFHYDCAGVITEPPSNEPWYCNGCSNVRSRAATTSGAVPALSLALKKVTNGNLKKKKKKRT</sequence>
<dbReference type="SMART" id="SM00249">
    <property type="entry name" value="PHD"/>
    <property type="match status" value="1"/>
</dbReference>
<evidence type="ECO:0000256" key="2">
    <source>
        <dbReference type="ARBA" id="ARBA00022723"/>
    </source>
</evidence>
<evidence type="ECO:0000256" key="6">
    <source>
        <dbReference type="ARBA" id="ARBA00023163"/>
    </source>
</evidence>
<dbReference type="GO" id="GO:0045944">
    <property type="term" value="P:positive regulation of transcription by RNA polymerase II"/>
    <property type="evidence" value="ECO:0007669"/>
    <property type="project" value="TreeGrafter"/>
</dbReference>
<feature type="compositionally biased region" description="Polar residues" evidence="9">
    <location>
        <begin position="250"/>
        <end position="260"/>
    </location>
</feature>
<keyword evidence="6" id="KW-0804">Transcription</keyword>
<dbReference type="InterPro" id="IPR009072">
    <property type="entry name" value="Histone-fold"/>
</dbReference>
<organism evidence="11 12">
    <name type="scientific">Trichinella pseudospiralis</name>
    <name type="common">Parasitic roundworm</name>
    <dbReference type="NCBI Taxonomy" id="6337"/>
    <lineage>
        <taxon>Eukaryota</taxon>
        <taxon>Metazoa</taxon>
        <taxon>Ecdysozoa</taxon>
        <taxon>Nematoda</taxon>
        <taxon>Enoplea</taxon>
        <taxon>Dorylaimia</taxon>
        <taxon>Trichinellida</taxon>
        <taxon>Trichinellidae</taxon>
        <taxon>Trichinella</taxon>
    </lineage>
</organism>
<evidence type="ECO:0000256" key="7">
    <source>
        <dbReference type="ARBA" id="ARBA00023242"/>
    </source>
</evidence>
<keyword evidence="3 8" id="KW-0863">Zinc-finger</keyword>
<evidence type="ECO:0000313" key="11">
    <source>
        <dbReference type="EMBL" id="KRY70607.1"/>
    </source>
</evidence>
<dbReference type="InterPro" id="IPR011011">
    <property type="entry name" value="Znf_FYVE_PHD"/>
</dbReference>
<dbReference type="PANTHER" id="PTHR46452">
    <property type="entry name" value="TRANSCRIPTION INITIATION FACTOR TFIID SUBUNIT 3"/>
    <property type="match status" value="1"/>
</dbReference>
<comment type="subcellular location">
    <subcellularLocation>
        <location evidence="1">Nucleus</location>
    </subcellularLocation>
</comment>
<dbReference type="InterPro" id="IPR013083">
    <property type="entry name" value="Znf_RING/FYVE/PHD"/>
</dbReference>
<feature type="compositionally biased region" description="Basic and acidic residues" evidence="9">
    <location>
        <begin position="372"/>
        <end position="389"/>
    </location>
</feature>
<feature type="compositionally biased region" description="Basic and acidic residues" evidence="9">
    <location>
        <begin position="320"/>
        <end position="329"/>
    </location>
</feature>
<dbReference type="CDD" id="cd15522">
    <property type="entry name" value="PHD_TAF3"/>
    <property type="match status" value="1"/>
</dbReference>
<evidence type="ECO:0000256" key="5">
    <source>
        <dbReference type="ARBA" id="ARBA00023015"/>
    </source>
</evidence>
<gene>
    <name evidence="11" type="primary">TAF3</name>
    <name evidence="11" type="ORF">T4A_4336</name>
</gene>
<dbReference type="GO" id="GO:0003743">
    <property type="term" value="F:translation initiation factor activity"/>
    <property type="evidence" value="ECO:0007669"/>
    <property type="project" value="UniProtKB-KW"/>
</dbReference>
<feature type="compositionally biased region" description="Low complexity" evidence="9">
    <location>
        <begin position="284"/>
        <end position="303"/>
    </location>
</feature>
<keyword evidence="7" id="KW-0539">Nucleus</keyword>
<accession>A0A0V1E9U2</accession>
<dbReference type="AlphaFoldDB" id="A0A0V1E9U2"/>
<keyword evidence="2" id="KW-0479">Metal-binding</keyword>
<feature type="compositionally biased region" description="Polar residues" evidence="9">
    <location>
        <begin position="407"/>
        <end position="421"/>
    </location>
</feature>
<evidence type="ECO:0000256" key="8">
    <source>
        <dbReference type="PROSITE-ProRule" id="PRU00146"/>
    </source>
</evidence>
<evidence type="ECO:0000256" key="9">
    <source>
        <dbReference type="SAM" id="MobiDB-lite"/>
    </source>
</evidence>
<feature type="compositionally biased region" description="Acidic residues" evidence="9">
    <location>
        <begin position="194"/>
        <end position="232"/>
    </location>
</feature>
<feature type="compositionally biased region" description="Basic residues" evidence="9">
    <location>
        <begin position="390"/>
        <end position="399"/>
    </location>
</feature>
<keyword evidence="4" id="KW-0862">Zinc</keyword>
<dbReference type="GO" id="GO:0005669">
    <property type="term" value="C:transcription factor TFIID complex"/>
    <property type="evidence" value="ECO:0007669"/>
    <property type="project" value="TreeGrafter"/>
</dbReference>